<gene>
    <name evidence="1" type="ORF">GPM918_LOCUS29552</name>
    <name evidence="2" type="ORF">SRO942_LOCUS30137</name>
</gene>
<evidence type="ECO:0000313" key="3">
    <source>
        <dbReference type="Proteomes" id="UP000663829"/>
    </source>
</evidence>
<keyword evidence="3" id="KW-1185">Reference proteome</keyword>
<dbReference type="EMBL" id="CAJNOQ010013491">
    <property type="protein sequence ID" value="CAF1322659.1"/>
    <property type="molecule type" value="Genomic_DNA"/>
</dbReference>
<accession>A0A815F0G1</accession>
<name>A0A815F0G1_9BILA</name>
<comment type="caution">
    <text evidence="1">The sequence shown here is derived from an EMBL/GenBank/DDBJ whole genome shotgun (WGS) entry which is preliminary data.</text>
</comment>
<protein>
    <submittedName>
        <fullName evidence="1">Uncharacterized protein</fullName>
    </submittedName>
</protein>
<dbReference type="Proteomes" id="UP000681722">
    <property type="component" value="Unassembled WGS sequence"/>
</dbReference>
<evidence type="ECO:0000313" key="1">
    <source>
        <dbReference type="EMBL" id="CAF1322659.1"/>
    </source>
</evidence>
<evidence type="ECO:0000313" key="2">
    <source>
        <dbReference type="EMBL" id="CAF4169936.1"/>
    </source>
</evidence>
<organism evidence="1 3">
    <name type="scientific">Didymodactylos carnosus</name>
    <dbReference type="NCBI Taxonomy" id="1234261"/>
    <lineage>
        <taxon>Eukaryota</taxon>
        <taxon>Metazoa</taxon>
        <taxon>Spiralia</taxon>
        <taxon>Gnathifera</taxon>
        <taxon>Rotifera</taxon>
        <taxon>Eurotatoria</taxon>
        <taxon>Bdelloidea</taxon>
        <taxon>Philodinida</taxon>
        <taxon>Philodinidae</taxon>
        <taxon>Didymodactylos</taxon>
    </lineage>
</organism>
<dbReference type="EMBL" id="CAJOBC010048610">
    <property type="protein sequence ID" value="CAF4169936.1"/>
    <property type="molecule type" value="Genomic_DNA"/>
</dbReference>
<dbReference type="Proteomes" id="UP000663829">
    <property type="component" value="Unassembled WGS sequence"/>
</dbReference>
<sequence>MGSNTSHGSKLIYLMKCLKLLLYKGVARTESKTPLEFIDVAQKEERLDQLQISKRITMFILCFMADRMVPNSRLHFLRKKMR</sequence>
<dbReference type="AlphaFoldDB" id="A0A815F0G1"/>
<proteinExistence type="predicted"/>
<reference evidence="1" key="1">
    <citation type="submission" date="2021-02" db="EMBL/GenBank/DDBJ databases">
        <authorList>
            <person name="Nowell W R."/>
        </authorList>
    </citation>
    <scope>NUCLEOTIDE SEQUENCE</scope>
</reference>